<dbReference type="InterPro" id="IPR011608">
    <property type="entry name" value="PRD"/>
</dbReference>
<proteinExistence type="predicted"/>
<dbReference type="EMBL" id="BAAAXQ010000074">
    <property type="protein sequence ID" value="GAA3025220.1"/>
    <property type="molecule type" value="Genomic_DNA"/>
</dbReference>
<name>A0ABP6KVU4_9ENTE</name>
<protein>
    <submittedName>
        <fullName evidence="2">PRD domain-containing protein</fullName>
    </submittedName>
</protein>
<gene>
    <name evidence="2" type="ORF">GCM10019998_22170</name>
</gene>
<reference evidence="3" key="1">
    <citation type="journal article" date="2019" name="Int. J. Syst. Evol. Microbiol.">
        <title>The Global Catalogue of Microorganisms (GCM) 10K type strain sequencing project: providing services to taxonomists for standard genome sequencing and annotation.</title>
        <authorList>
            <consortium name="The Broad Institute Genomics Platform"/>
            <consortium name="The Broad Institute Genome Sequencing Center for Infectious Disease"/>
            <person name="Wu L."/>
            <person name="Ma J."/>
        </authorList>
    </citation>
    <scope>NUCLEOTIDE SEQUENCE [LARGE SCALE GENOMIC DNA]</scope>
    <source>
        <strain evidence="3">JCM 8736</strain>
    </source>
</reference>
<dbReference type="PROSITE" id="PS51372">
    <property type="entry name" value="PRD_2"/>
    <property type="match status" value="1"/>
</dbReference>
<organism evidence="2 3">
    <name type="scientific">Tetragenococcus solitarius</name>
    <dbReference type="NCBI Taxonomy" id="71453"/>
    <lineage>
        <taxon>Bacteria</taxon>
        <taxon>Bacillati</taxon>
        <taxon>Bacillota</taxon>
        <taxon>Bacilli</taxon>
        <taxon>Lactobacillales</taxon>
        <taxon>Enterococcaceae</taxon>
        <taxon>Tetragenococcus</taxon>
    </lineage>
</organism>
<dbReference type="Pfam" id="PF00874">
    <property type="entry name" value="PRD"/>
    <property type="match status" value="1"/>
</dbReference>
<dbReference type="RefSeq" id="WP_068709584.1">
    <property type="nucleotide sequence ID" value="NZ_BAAAXQ010000074.1"/>
</dbReference>
<evidence type="ECO:0000313" key="2">
    <source>
        <dbReference type="EMBL" id="GAA3025220.1"/>
    </source>
</evidence>
<dbReference type="InterPro" id="IPR020044">
    <property type="entry name" value="PRD_EF0829/AHA3910"/>
</dbReference>
<sequence length="111" mass="12569">MEISQEAKEIIENSSYQNELKKIIEYTNGQLKINSIELNAVQWTVLINHLKEMIDRKKEGGSIPDVDPTMFSEVSSNSLTIADNIVKNIGNLSEDEKYILSIHFEAAKTNN</sequence>
<dbReference type="InterPro" id="IPR036634">
    <property type="entry name" value="PRD_sf"/>
</dbReference>
<evidence type="ECO:0000313" key="3">
    <source>
        <dbReference type="Proteomes" id="UP001501577"/>
    </source>
</evidence>
<dbReference type="NCBIfam" id="TIGR03582">
    <property type="entry name" value="EF_0829"/>
    <property type="match status" value="1"/>
</dbReference>
<comment type="caution">
    <text evidence="2">The sequence shown here is derived from an EMBL/GenBank/DDBJ whole genome shotgun (WGS) entry which is preliminary data.</text>
</comment>
<feature type="domain" description="PRD" evidence="1">
    <location>
        <begin position="11"/>
        <end position="111"/>
    </location>
</feature>
<dbReference type="SUPFAM" id="SSF63520">
    <property type="entry name" value="PTS-regulatory domain, PRD"/>
    <property type="match status" value="1"/>
</dbReference>
<dbReference type="Gene3D" id="1.10.1790.10">
    <property type="entry name" value="PRD domain"/>
    <property type="match status" value="1"/>
</dbReference>
<dbReference type="Proteomes" id="UP001501577">
    <property type="component" value="Unassembled WGS sequence"/>
</dbReference>
<evidence type="ECO:0000259" key="1">
    <source>
        <dbReference type="PROSITE" id="PS51372"/>
    </source>
</evidence>
<accession>A0ABP6KVU4</accession>
<keyword evidence="3" id="KW-1185">Reference proteome</keyword>